<dbReference type="InterPro" id="IPR013211">
    <property type="entry name" value="LVIVD"/>
</dbReference>
<protein>
    <submittedName>
        <fullName evidence="1">Bacteriophage P2, FII, major tail tube protein</fullName>
    </submittedName>
</protein>
<proteinExistence type="predicted"/>
<dbReference type="Pfam" id="PF08309">
    <property type="entry name" value="LVIVD"/>
    <property type="match status" value="4"/>
</dbReference>
<dbReference type="EMBL" id="LK996017">
    <property type="protein sequence ID" value="CDX00903.1"/>
    <property type="molecule type" value="Genomic_DNA"/>
</dbReference>
<dbReference type="AlphaFoldDB" id="A0A098AWD9"/>
<sequence length="373" mass="41693">MALKLIGQNSLHGHGKTMQVMKYKEYLYVGNMVPGIGTIIVDVANPSLPHVCGEMPAYKNALCSKVQIVDDLMIINYECRTGEPAERLGFSIYSLQDPKNPRELAYYHVGGQGVHRTWYSGEEPYIFVTAVPEGFSDRMLLIVDIKDPAHPQEVGRWWYPGLWTAGGEKPDQPQGLKYKLHHAMVHKDRAYLGMWDAGMYILDISQISNPQVAGSINWGPERGGHTHTGLPLPRRNLLVVTDEAKGLPGEESLKAVRILDIKDDKNPRVLSEFYVENEDYGRYGPRFGPHNLHENRPGSWQSDEIIFVTWFGGGLRVVDISDPCRPKEMDRLIPPPVAGMPPTQVNDVFVGQNGLLYLTDRAGSGIMIAEFTG</sequence>
<name>A0A098AWD9_DESHA</name>
<evidence type="ECO:0000313" key="1">
    <source>
        <dbReference type="EMBL" id="CDX00903.1"/>
    </source>
</evidence>
<accession>A0A098AWD9</accession>
<reference evidence="1" key="1">
    <citation type="submission" date="2014-07" db="EMBL/GenBank/DDBJ databases">
        <authorList>
            <person name="Hornung V.Bastian."/>
        </authorList>
    </citation>
    <scope>NUCLEOTIDE SEQUENCE</scope>
    <source>
        <strain evidence="1">PCE-S</strain>
    </source>
</reference>
<organism evidence="1">
    <name type="scientific">Desulfitobacterium hafniense</name>
    <name type="common">Desulfitobacterium frappieri</name>
    <dbReference type="NCBI Taxonomy" id="49338"/>
    <lineage>
        <taxon>Bacteria</taxon>
        <taxon>Bacillati</taxon>
        <taxon>Bacillota</taxon>
        <taxon>Clostridia</taxon>
        <taxon>Eubacteriales</taxon>
        <taxon>Desulfitobacteriaceae</taxon>
        <taxon>Desulfitobacterium</taxon>
    </lineage>
</organism>
<dbReference type="RefSeq" id="WP_005814061.1">
    <property type="nucleotide sequence ID" value="NZ_CABKQQ010000051.1"/>
</dbReference>
<dbReference type="PATRIC" id="fig|49338.4.peg.1100"/>
<dbReference type="SUPFAM" id="SSF75011">
    <property type="entry name" value="3-carboxy-cis,cis-mucoante lactonizing enzyme"/>
    <property type="match status" value="1"/>
</dbReference>
<gene>
    <name evidence="1" type="ORF">DPCES_1016</name>
</gene>